<feature type="compositionally biased region" description="Basic and acidic residues" evidence="1">
    <location>
        <begin position="85"/>
        <end position="96"/>
    </location>
</feature>
<feature type="region of interest" description="Disordered" evidence="1">
    <location>
        <begin position="320"/>
        <end position="339"/>
    </location>
</feature>
<proteinExistence type="predicted"/>
<dbReference type="EMBL" id="ASPP01010728">
    <property type="protein sequence ID" value="ETO22452.1"/>
    <property type="molecule type" value="Genomic_DNA"/>
</dbReference>
<evidence type="ECO:0000256" key="2">
    <source>
        <dbReference type="SAM" id="Phobius"/>
    </source>
</evidence>
<gene>
    <name evidence="3" type="ORF">RFI_14746</name>
</gene>
<feature type="non-terminal residue" evidence="3">
    <location>
        <position position="846"/>
    </location>
</feature>
<dbReference type="PANTHER" id="PTHR43081:SF1">
    <property type="entry name" value="ADENYLATE CYCLASE, TERMINAL-DIFFERENTIATION SPECIFIC"/>
    <property type="match status" value="1"/>
</dbReference>
<feature type="compositionally biased region" description="Polar residues" evidence="1">
    <location>
        <begin position="328"/>
        <end position="339"/>
    </location>
</feature>
<dbReference type="Proteomes" id="UP000023152">
    <property type="component" value="Unassembled WGS sequence"/>
</dbReference>
<dbReference type="InterPro" id="IPR050697">
    <property type="entry name" value="Adenylyl/Guanylyl_Cyclase_3/4"/>
</dbReference>
<name>X6NAW2_RETFI</name>
<dbReference type="PANTHER" id="PTHR43081">
    <property type="entry name" value="ADENYLATE CYCLASE, TERMINAL-DIFFERENTIATION SPECIFIC-RELATED"/>
    <property type="match status" value="1"/>
</dbReference>
<feature type="compositionally biased region" description="Basic and acidic residues" evidence="1">
    <location>
        <begin position="670"/>
        <end position="705"/>
    </location>
</feature>
<feature type="compositionally biased region" description="Basic and acidic residues" evidence="1">
    <location>
        <begin position="24"/>
        <end position="34"/>
    </location>
</feature>
<organism evidence="3 4">
    <name type="scientific">Reticulomyxa filosa</name>
    <dbReference type="NCBI Taxonomy" id="46433"/>
    <lineage>
        <taxon>Eukaryota</taxon>
        <taxon>Sar</taxon>
        <taxon>Rhizaria</taxon>
        <taxon>Retaria</taxon>
        <taxon>Foraminifera</taxon>
        <taxon>Monothalamids</taxon>
        <taxon>Reticulomyxidae</taxon>
        <taxon>Reticulomyxa</taxon>
    </lineage>
</organism>
<protein>
    <recommendedName>
        <fullName evidence="5">Guanylate cyclase domain-containing protein</fullName>
    </recommendedName>
</protein>
<feature type="compositionally biased region" description="Low complexity" evidence="1">
    <location>
        <begin position="196"/>
        <end position="215"/>
    </location>
</feature>
<keyword evidence="2" id="KW-0812">Transmembrane</keyword>
<sequence>MINEVKYQTNFDSDSDLDNVSGVDNREETADRGNTESAGDLESEVSDLGNVRQLCEIKLKKKKQNTNCPYETKKEANANPVIGPDNDKDNEKEIKPPTETNTVTTATATTKKSEFYSFGDDPNALGIDLNSESNPLRSNLIPSVETFTHLPGLEPSLFTASNDTNTNANTSIADTNTVNTNTVNTNTVNTNTVNTNTANTNTATIPTSNTNNTTNDQSTINATNEFGMKLIVNENPFAPPTHLTIKKKKATIPTRLLLLRLPRQLFLLVIYDRERICKHFLVQVPMSKSIPELSVFFGFFFSSNFFILFFLRKKKKNKQKTHTHTNKSQMSLTEMASRNPPTGPDLTFLCTCIENKILLANELNSSQMAQLLTIHNEVIEKHVKRYHGYIIEKSTVGKVYDYFVVFNQIHYALDCALAIQEALFSASWPQFYLDLEQSGKILYVGKPSGLFPFLSFRYIICSFMFEHIKKKKESFRGLRVGICLHTGRVDSDTNPFDSQKESLKIEQKLVFDVEYNGTCVELCKEMCHYVFGGEVIGTSATKVALSQTPQPHFNLSSIQACGHHYFDHLRTAKLISFIWTGQQRFFPLKTLNGGKAEHQQKPSGNKVTYDPFPVEKRALENKRGKEDVDSQNKGRSESGTFVLPGPKASHRRKQIELERKRTSQMLLKEQSGEKLKQRTKRESAKESGDADNNRQYDKDKDDQYKIEGPPPTDKSKRDQMKRASRSASPSGREVFEHTHTTQMYFFLLIVHFLYMYIFLLDIFNILHSLQGQWVRPITHRKKFCVLYVCMTFNQGKKKLMGFLHVLNPKFIIRYYEGRPPDLPKEYGEDSEFQCSVCHQVRNWADG</sequence>
<keyword evidence="4" id="KW-1185">Reference proteome</keyword>
<evidence type="ECO:0000313" key="3">
    <source>
        <dbReference type="EMBL" id="ETO22452.1"/>
    </source>
</evidence>
<feature type="region of interest" description="Disordered" evidence="1">
    <location>
        <begin position="594"/>
        <end position="613"/>
    </location>
</feature>
<feature type="region of interest" description="Disordered" evidence="1">
    <location>
        <begin position="619"/>
        <end position="733"/>
    </location>
</feature>
<feature type="transmembrane region" description="Helical" evidence="2">
    <location>
        <begin position="293"/>
        <end position="311"/>
    </location>
</feature>
<dbReference type="InterPro" id="IPR029787">
    <property type="entry name" value="Nucleotide_cyclase"/>
</dbReference>
<comment type="caution">
    <text evidence="3">The sequence shown here is derived from an EMBL/GenBank/DDBJ whole genome shotgun (WGS) entry which is preliminary data.</text>
</comment>
<evidence type="ECO:0008006" key="5">
    <source>
        <dbReference type="Google" id="ProtNLM"/>
    </source>
</evidence>
<accession>X6NAW2</accession>
<evidence type="ECO:0000256" key="1">
    <source>
        <dbReference type="SAM" id="MobiDB-lite"/>
    </source>
</evidence>
<dbReference type="AlphaFoldDB" id="X6NAW2"/>
<evidence type="ECO:0000313" key="4">
    <source>
        <dbReference type="Proteomes" id="UP000023152"/>
    </source>
</evidence>
<feature type="region of interest" description="Disordered" evidence="1">
    <location>
        <begin position="76"/>
        <end position="98"/>
    </location>
</feature>
<keyword evidence="2" id="KW-0472">Membrane</keyword>
<dbReference type="SUPFAM" id="SSF55073">
    <property type="entry name" value="Nucleotide cyclase"/>
    <property type="match status" value="1"/>
</dbReference>
<feature type="compositionally biased region" description="Basic and acidic residues" evidence="1">
    <location>
        <begin position="619"/>
        <end position="636"/>
    </location>
</feature>
<feature type="region of interest" description="Disordered" evidence="1">
    <location>
        <begin position="196"/>
        <end position="216"/>
    </location>
</feature>
<dbReference type="Gene3D" id="3.30.70.1230">
    <property type="entry name" value="Nucleotide cyclase"/>
    <property type="match status" value="1"/>
</dbReference>
<dbReference type="OrthoDB" id="543112at2759"/>
<keyword evidence="2" id="KW-1133">Transmembrane helix</keyword>
<feature type="transmembrane region" description="Helical" evidence="2">
    <location>
        <begin position="744"/>
        <end position="766"/>
    </location>
</feature>
<reference evidence="3 4" key="1">
    <citation type="journal article" date="2013" name="Curr. Biol.">
        <title>The Genome of the Foraminiferan Reticulomyxa filosa.</title>
        <authorList>
            <person name="Glockner G."/>
            <person name="Hulsmann N."/>
            <person name="Schleicher M."/>
            <person name="Noegel A.A."/>
            <person name="Eichinger L."/>
            <person name="Gallinger C."/>
            <person name="Pawlowski J."/>
            <person name="Sierra R."/>
            <person name="Euteneuer U."/>
            <person name="Pillet L."/>
            <person name="Moustafa A."/>
            <person name="Platzer M."/>
            <person name="Groth M."/>
            <person name="Szafranski K."/>
            <person name="Schliwa M."/>
        </authorList>
    </citation>
    <scope>NUCLEOTIDE SEQUENCE [LARGE SCALE GENOMIC DNA]</scope>
</reference>
<feature type="compositionally biased region" description="Polar residues" evidence="1">
    <location>
        <begin position="1"/>
        <end position="12"/>
    </location>
</feature>
<feature type="region of interest" description="Disordered" evidence="1">
    <location>
        <begin position="1"/>
        <end position="47"/>
    </location>
</feature>